<dbReference type="SMART" id="SM00216">
    <property type="entry name" value="VWD"/>
    <property type="match status" value="1"/>
</dbReference>
<evidence type="ECO:0000256" key="2">
    <source>
        <dbReference type="ARBA" id="ARBA00022692"/>
    </source>
</evidence>
<organism evidence="11 12">
    <name type="scientific">Tegillarca granosa</name>
    <name type="common">Malaysian cockle</name>
    <name type="synonym">Anadara granosa</name>
    <dbReference type="NCBI Taxonomy" id="220873"/>
    <lineage>
        <taxon>Eukaryota</taxon>
        <taxon>Metazoa</taxon>
        <taxon>Spiralia</taxon>
        <taxon>Lophotrochozoa</taxon>
        <taxon>Mollusca</taxon>
        <taxon>Bivalvia</taxon>
        <taxon>Autobranchia</taxon>
        <taxon>Pteriomorphia</taxon>
        <taxon>Arcoida</taxon>
        <taxon>Arcoidea</taxon>
        <taxon>Arcidae</taxon>
        <taxon>Tegillarca</taxon>
    </lineage>
</organism>
<accession>A0ABQ9EGW2</accession>
<gene>
    <name evidence="11" type="ORF">KUTeg_019166</name>
</gene>
<dbReference type="PROSITE" id="PS51233">
    <property type="entry name" value="VWFD"/>
    <property type="match status" value="1"/>
</dbReference>
<dbReference type="InterPro" id="IPR051495">
    <property type="entry name" value="Epithelial_Barrier/Signaling"/>
</dbReference>
<evidence type="ECO:0000313" key="12">
    <source>
        <dbReference type="Proteomes" id="UP001217089"/>
    </source>
</evidence>
<dbReference type="Pfam" id="PF06119">
    <property type="entry name" value="NIDO"/>
    <property type="match status" value="1"/>
</dbReference>
<evidence type="ECO:0000313" key="11">
    <source>
        <dbReference type="EMBL" id="KAJ8302770.1"/>
    </source>
</evidence>
<keyword evidence="12" id="KW-1185">Reference proteome</keyword>
<evidence type="ECO:0000259" key="10">
    <source>
        <dbReference type="PROSITE" id="PS51233"/>
    </source>
</evidence>
<feature type="domain" description="NIDO" evidence="9">
    <location>
        <begin position="1"/>
        <end position="80"/>
    </location>
</feature>
<evidence type="ECO:0000256" key="5">
    <source>
        <dbReference type="ARBA" id="ARBA00023157"/>
    </source>
</evidence>
<feature type="domain" description="VWFD" evidence="10">
    <location>
        <begin position="391"/>
        <end position="573"/>
    </location>
</feature>
<dbReference type="Pfam" id="PF00094">
    <property type="entry name" value="VWD"/>
    <property type="match status" value="1"/>
</dbReference>
<evidence type="ECO:0000256" key="4">
    <source>
        <dbReference type="ARBA" id="ARBA00023136"/>
    </source>
</evidence>
<keyword evidence="3" id="KW-1133">Transmembrane helix</keyword>
<dbReference type="CDD" id="cd00033">
    <property type="entry name" value="CCP"/>
    <property type="match status" value="1"/>
</dbReference>
<dbReference type="PANTHER" id="PTHR13802:SF52">
    <property type="entry name" value="MUCIN-4"/>
    <property type="match status" value="1"/>
</dbReference>
<dbReference type="Proteomes" id="UP001217089">
    <property type="component" value="Unassembled WGS sequence"/>
</dbReference>
<proteinExistence type="predicted"/>
<feature type="domain" description="AMOP" evidence="7">
    <location>
        <begin position="205"/>
        <end position="379"/>
    </location>
</feature>
<evidence type="ECO:0000259" key="9">
    <source>
        <dbReference type="PROSITE" id="PS51220"/>
    </source>
</evidence>
<dbReference type="InterPro" id="IPR005533">
    <property type="entry name" value="AMOP_dom"/>
</dbReference>
<feature type="disulfide bond" evidence="6">
    <location>
        <begin position="591"/>
        <end position="618"/>
    </location>
</feature>
<dbReference type="PROSITE" id="PS50856">
    <property type="entry name" value="AMOP"/>
    <property type="match status" value="1"/>
</dbReference>
<dbReference type="InterPro" id="IPR001846">
    <property type="entry name" value="VWF_type-D"/>
</dbReference>
<keyword evidence="4" id="KW-0472">Membrane</keyword>
<evidence type="ECO:0000256" key="1">
    <source>
        <dbReference type="ARBA" id="ARBA00004370"/>
    </source>
</evidence>
<dbReference type="PANTHER" id="PTHR13802">
    <property type="entry name" value="MUCIN 4-RELATED"/>
    <property type="match status" value="1"/>
</dbReference>
<dbReference type="InterPro" id="IPR035976">
    <property type="entry name" value="Sushi/SCR/CCP_sf"/>
</dbReference>
<dbReference type="SMART" id="SM00723">
    <property type="entry name" value="AMOP"/>
    <property type="match status" value="1"/>
</dbReference>
<keyword evidence="5 6" id="KW-1015">Disulfide bond</keyword>
<protein>
    <submittedName>
        <fullName evidence="11">Uncharacterized protein</fullName>
    </submittedName>
</protein>
<feature type="domain" description="Sushi" evidence="8">
    <location>
        <begin position="563"/>
        <end position="620"/>
    </location>
</feature>
<comment type="caution">
    <text evidence="11">The sequence shown here is derived from an EMBL/GenBank/DDBJ whole genome shotgun (WGS) entry which is preliminary data.</text>
</comment>
<evidence type="ECO:0000259" key="8">
    <source>
        <dbReference type="PROSITE" id="PS50923"/>
    </source>
</evidence>
<name>A0ABQ9EGW2_TEGGR</name>
<dbReference type="PROSITE" id="PS50923">
    <property type="entry name" value="SUSHI"/>
    <property type="match status" value="1"/>
</dbReference>
<dbReference type="Gene3D" id="2.10.70.10">
    <property type="entry name" value="Complement Module, domain 1"/>
    <property type="match status" value="1"/>
</dbReference>
<dbReference type="InterPro" id="IPR000436">
    <property type="entry name" value="Sushi_SCR_CCP_dom"/>
</dbReference>
<keyword evidence="6" id="KW-0768">Sushi</keyword>
<dbReference type="PROSITE" id="PS51220">
    <property type="entry name" value="NIDO"/>
    <property type="match status" value="1"/>
</dbReference>
<evidence type="ECO:0000256" key="6">
    <source>
        <dbReference type="PROSITE-ProRule" id="PRU00302"/>
    </source>
</evidence>
<dbReference type="Pfam" id="PF00084">
    <property type="entry name" value="Sushi"/>
    <property type="match status" value="1"/>
</dbReference>
<comment type="caution">
    <text evidence="6">Lacks conserved residue(s) required for the propagation of feature annotation.</text>
</comment>
<comment type="subcellular location">
    <subcellularLocation>
        <location evidence="1">Membrane</location>
    </subcellularLocation>
</comment>
<dbReference type="InterPro" id="IPR003886">
    <property type="entry name" value="NIDO_dom"/>
</dbReference>
<dbReference type="SMART" id="SM00032">
    <property type="entry name" value="CCP"/>
    <property type="match status" value="1"/>
</dbReference>
<dbReference type="Pfam" id="PF03782">
    <property type="entry name" value="AMOP"/>
    <property type="match status" value="1"/>
</dbReference>
<keyword evidence="2" id="KW-0812">Transmembrane</keyword>
<evidence type="ECO:0000256" key="3">
    <source>
        <dbReference type="ARBA" id="ARBA00022989"/>
    </source>
</evidence>
<sequence length="650" mass="71591">MEDILLLCLITSKSSGLQGQPAMVTHQQGLGGTPAQVGFNAGDGVNFYALNTSRTAKILNIASESNVATPGRFMFRIDTEKIEDGGCNTGVNIANTNPLLIRSNPKRWKFGDTVELTWDQQQIPFSHQYVKLDIFYIILKEQTFELDWLHGGTVFPNISVDQQRASFQFLPRIYVGLFRLSPANGTDVWHTEAAWSDVFPVVPPSNTVSRTLCSVWYTSDKKLQAVSNDDSPPCPCTLNQALLDTGRFHRDPLCNSFTTGDTISLNCIHHGSADHCVRLNVLGSRGTGRLCCYDKTGNLMDARKLDGGGTVHRHHYFGSDGNIPFLSNFYFDIVPYLQCCVYQNETGNGGGQIRPLSLTANDMTTNIVGDTCPKFFERRPASDCKGYVPPRPARGNGDPHIKTLDGLPYTFNGAGEYVFIRDVDRNFTAQVRMEAVMINVEVRLNSIRVADVYLNGEPVDFHDARSLDIRGGSLFLLQEQVNNTKEFLVRFTKPLIAFSVKATADLINIITCLSDPELKGKVEGLLGNNDGNPDNDLQDDNGTVIAAMSPLRQIHYQFGEKFTSCGLPPDISNGQWNATGYTAGSKASLTCATGYIPVVSAEIVCGNDGLWDSKNVKCVPNTSGQDRLRLSLPMTIFVAFLLKFVTPDYL</sequence>
<dbReference type="SUPFAM" id="SSF57535">
    <property type="entry name" value="Complement control module/SCR domain"/>
    <property type="match status" value="1"/>
</dbReference>
<evidence type="ECO:0000259" key="7">
    <source>
        <dbReference type="PROSITE" id="PS50856"/>
    </source>
</evidence>
<reference evidence="11 12" key="1">
    <citation type="submission" date="2022-12" db="EMBL/GenBank/DDBJ databases">
        <title>Chromosome-level genome of Tegillarca granosa.</title>
        <authorList>
            <person name="Kim J."/>
        </authorList>
    </citation>
    <scope>NUCLEOTIDE SEQUENCE [LARGE SCALE GENOMIC DNA]</scope>
    <source>
        <strain evidence="11">Teg-2019</strain>
        <tissue evidence="11">Adductor muscle</tissue>
    </source>
</reference>
<dbReference type="EMBL" id="JARBDR010000917">
    <property type="protein sequence ID" value="KAJ8302770.1"/>
    <property type="molecule type" value="Genomic_DNA"/>
</dbReference>